<comment type="caution">
    <text evidence="1">The sequence shown here is derived from an EMBL/GenBank/DDBJ whole genome shotgun (WGS) entry which is preliminary data.</text>
</comment>
<dbReference type="EMBL" id="JAHQIW010002695">
    <property type="protein sequence ID" value="KAJ1356124.1"/>
    <property type="molecule type" value="Genomic_DNA"/>
</dbReference>
<accession>A0AAD5QNS6</accession>
<evidence type="ECO:0000313" key="1">
    <source>
        <dbReference type="EMBL" id="KAJ1356124.1"/>
    </source>
</evidence>
<gene>
    <name evidence="1" type="ORF">KIN20_013774</name>
</gene>
<organism evidence="1 2">
    <name type="scientific">Parelaphostrongylus tenuis</name>
    <name type="common">Meningeal worm</name>
    <dbReference type="NCBI Taxonomy" id="148309"/>
    <lineage>
        <taxon>Eukaryota</taxon>
        <taxon>Metazoa</taxon>
        <taxon>Ecdysozoa</taxon>
        <taxon>Nematoda</taxon>
        <taxon>Chromadorea</taxon>
        <taxon>Rhabditida</taxon>
        <taxon>Rhabditina</taxon>
        <taxon>Rhabditomorpha</taxon>
        <taxon>Strongyloidea</taxon>
        <taxon>Metastrongylidae</taxon>
        <taxon>Parelaphostrongylus</taxon>
    </lineage>
</organism>
<evidence type="ECO:0000313" key="2">
    <source>
        <dbReference type="Proteomes" id="UP001196413"/>
    </source>
</evidence>
<dbReference type="Proteomes" id="UP001196413">
    <property type="component" value="Unassembled WGS sequence"/>
</dbReference>
<name>A0AAD5QNS6_PARTN</name>
<keyword evidence="2" id="KW-1185">Reference proteome</keyword>
<dbReference type="AlphaFoldDB" id="A0AAD5QNS6"/>
<reference evidence="1" key="1">
    <citation type="submission" date="2021-06" db="EMBL/GenBank/DDBJ databases">
        <title>Parelaphostrongylus tenuis whole genome reference sequence.</title>
        <authorList>
            <person name="Garwood T.J."/>
            <person name="Larsen P.A."/>
            <person name="Fountain-Jones N.M."/>
            <person name="Garbe J.R."/>
            <person name="Macchietto M.G."/>
            <person name="Kania S.A."/>
            <person name="Gerhold R.W."/>
            <person name="Richards J.E."/>
            <person name="Wolf T.M."/>
        </authorList>
    </citation>
    <scope>NUCLEOTIDE SEQUENCE</scope>
    <source>
        <strain evidence="1">MNPRO001-30</strain>
        <tissue evidence="1">Meninges</tissue>
    </source>
</reference>
<protein>
    <submittedName>
        <fullName evidence="1">Uncharacterized protein</fullName>
    </submittedName>
</protein>
<proteinExistence type="predicted"/>
<sequence length="102" mass="11727">MMHEWLLGSNTTEASERINLAWGEDTVGKSTVFSSKKSEFYDRGIDLLPEWQEVLEVEGEYFDCDYPPIMRKIVDSNSKAEARTVSQLPKFSECEKRMLIGT</sequence>